<protein>
    <recommendedName>
        <fullName evidence="3">CCDC174 alpha/beta GRSR domain-containing protein</fullName>
    </recommendedName>
</protein>
<sequence>MASADKHEFKKGAIVSANSASLIALAAEVAKHDDKFQRVKGVKGGGVKVPRSVKKPTVWQRQNTGLSGRSKRHDSSSSTFPDDSEEAQSARRAAMERKVKMYEMLKRGGGEDIPDNLREELLVEFDDPRRGHERRYDSGSEDEYEDGEYRGRERFSSRGHRRNRSRSWSRSRSRSRSDDWDRDESMRVARDPRDYKDDPWVEHVDEFGRSRLVRQSEIPPPPAPEPAKNHHDAPGIHNPANPFPVFRNQDTIDKEEWIKGATGEMRRTAGQGLGGPGYSQANTVRHYDNTRERRARGVGFYAFSQDEEERARQMRELLEMRTQTETSRSKHRTLKDKRREEIEARKILIQQKRLKSLASTVAS</sequence>
<dbReference type="InterPro" id="IPR025066">
    <property type="entry name" value="CCDC174-like"/>
</dbReference>
<feature type="domain" description="CCDC174 alpha/beta GRSR" evidence="3">
    <location>
        <begin position="200"/>
        <end position="219"/>
    </location>
</feature>
<dbReference type="Pfam" id="PF25449">
    <property type="entry name" value="CCDC174_GRSR"/>
    <property type="match status" value="1"/>
</dbReference>
<feature type="region of interest" description="Disordered" evidence="2">
    <location>
        <begin position="321"/>
        <end position="340"/>
    </location>
</feature>
<keyword evidence="1" id="KW-0175">Coiled coil</keyword>
<feature type="region of interest" description="Disordered" evidence="2">
    <location>
        <begin position="211"/>
        <end position="247"/>
    </location>
</feature>
<feature type="compositionally biased region" description="Basic and acidic residues" evidence="2">
    <location>
        <begin position="175"/>
        <end position="199"/>
    </location>
</feature>
<dbReference type="InterPro" id="IPR057464">
    <property type="entry name" value="CCDC174_GRSR"/>
</dbReference>
<evidence type="ECO:0000256" key="1">
    <source>
        <dbReference type="ARBA" id="ARBA00023054"/>
    </source>
</evidence>
<evidence type="ECO:0000259" key="3">
    <source>
        <dbReference type="Pfam" id="PF25449"/>
    </source>
</evidence>
<proteinExistence type="predicted"/>
<feature type="region of interest" description="Disordered" evidence="2">
    <location>
        <begin position="264"/>
        <end position="284"/>
    </location>
</feature>
<feature type="compositionally biased region" description="Basic and acidic residues" evidence="2">
    <location>
        <begin position="93"/>
        <end position="138"/>
    </location>
</feature>
<comment type="caution">
    <text evidence="4">The sequence shown here is derived from an EMBL/GenBank/DDBJ whole genome shotgun (WGS) entry which is preliminary data.</text>
</comment>
<dbReference type="Pfam" id="PF13300">
    <property type="entry name" value="DUF4078"/>
    <property type="match status" value="1"/>
</dbReference>
<name>A0ABQ7JJG3_9FUNG</name>
<feature type="compositionally biased region" description="Basic and acidic residues" evidence="2">
    <location>
        <begin position="147"/>
        <end position="156"/>
    </location>
</feature>
<dbReference type="PANTHER" id="PTHR15885:SF1">
    <property type="entry name" value="COILED-COIL DOMAIN-CONTAINING PROTEIN 174"/>
    <property type="match status" value="1"/>
</dbReference>
<evidence type="ECO:0000256" key="2">
    <source>
        <dbReference type="SAM" id="MobiDB-lite"/>
    </source>
</evidence>
<feature type="region of interest" description="Disordered" evidence="2">
    <location>
        <begin position="41"/>
        <end position="199"/>
    </location>
</feature>
<organism evidence="4 5">
    <name type="scientific">Linnemannia gamsii</name>
    <dbReference type="NCBI Taxonomy" id="64522"/>
    <lineage>
        <taxon>Eukaryota</taxon>
        <taxon>Fungi</taxon>
        <taxon>Fungi incertae sedis</taxon>
        <taxon>Mucoromycota</taxon>
        <taxon>Mortierellomycotina</taxon>
        <taxon>Mortierellomycetes</taxon>
        <taxon>Mortierellales</taxon>
        <taxon>Mortierellaceae</taxon>
        <taxon>Linnemannia</taxon>
    </lineage>
</organism>
<accession>A0ABQ7JJG3</accession>
<gene>
    <name evidence="4" type="ORF">BGZ96_003255</name>
</gene>
<feature type="compositionally biased region" description="Basic residues" evidence="2">
    <location>
        <begin position="157"/>
        <end position="174"/>
    </location>
</feature>
<evidence type="ECO:0000313" key="4">
    <source>
        <dbReference type="EMBL" id="KAG0276496.1"/>
    </source>
</evidence>
<keyword evidence="5" id="KW-1185">Reference proteome</keyword>
<reference evidence="4 5" key="1">
    <citation type="journal article" date="2020" name="Fungal Divers.">
        <title>Resolving the Mortierellaceae phylogeny through synthesis of multi-gene phylogenetics and phylogenomics.</title>
        <authorList>
            <person name="Vandepol N."/>
            <person name="Liber J."/>
            <person name="Desiro A."/>
            <person name="Na H."/>
            <person name="Kennedy M."/>
            <person name="Barry K."/>
            <person name="Grigoriev I.V."/>
            <person name="Miller A.N."/>
            <person name="O'Donnell K."/>
            <person name="Stajich J.E."/>
            <person name="Bonito G."/>
        </authorList>
    </citation>
    <scope>NUCLEOTIDE SEQUENCE [LARGE SCALE GENOMIC DNA]</scope>
    <source>
        <strain evidence="4 5">AD045</strain>
    </source>
</reference>
<dbReference type="EMBL" id="JAAAIM010001686">
    <property type="protein sequence ID" value="KAG0276496.1"/>
    <property type="molecule type" value="Genomic_DNA"/>
</dbReference>
<evidence type="ECO:0000313" key="5">
    <source>
        <dbReference type="Proteomes" id="UP001194696"/>
    </source>
</evidence>
<dbReference type="Proteomes" id="UP001194696">
    <property type="component" value="Unassembled WGS sequence"/>
</dbReference>
<dbReference type="PANTHER" id="PTHR15885">
    <property type="entry name" value="COILED-COIL DOMAIN-CONTAINING PROTEIN 174"/>
    <property type="match status" value="1"/>
</dbReference>